<name>I1W5G9_BOMMO</name>
<comment type="subcellular location">
    <subcellularLocation>
        <location evidence="1">Nucleus</location>
    </subcellularLocation>
</comment>
<dbReference type="GO" id="GO:0000978">
    <property type="term" value="F:RNA polymerase II cis-regulatory region sequence-specific DNA binding"/>
    <property type="evidence" value="ECO:0007669"/>
    <property type="project" value="TreeGrafter"/>
</dbReference>
<keyword evidence="6" id="KW-0539">Nucleus</keyword>
<dbReference type="GO" id="GO:0009913">
    <property type="term" value="P:epidermal cell differentiation"/>
    <property type="evidence" value="ECO:0007669"/>
    <property type="project" value="TreeGrafter"/>
</dbReference>
<evidence type="ECO:0000256" key="2">
    <source>
        <dbReference type="ARBA" id="ARBA00022723"/>
    </source>
</evidence>
<dbReference type="GO" id="GO:0008270">
    <property type="term" value="F:zinc ion binding"/>
    <property type="evidence" value="ECO:0007669"/>
    <property type="project" value="UniProtKB-KW"/>
</dbReference>
<keyword evidence="5" id="KW-0862">Zinc</keyword>
<evidence type="ECO:0000256" key="6">
    <source>
        <dbReference type="ARBA" id="ARBA00023242"/>
    </source>
</evidence>
<evidence type="ECO:0000256" key="5">
    <source>
        <dbReference type="ARBA" id="ARBA00022833"/>
    </source>
</evidence>
<evidence type="ECO:0000313" key="7">
    <source>
        <dbReference type="EMBL" id="AFI61405.1"/>
    </source>
</evidence>
<dbReference type="InterPro" id="IPR027756">
    <property type="entry name" value="Ovo-like"/>
</dbReference>
<reference evidence="7" key="1">
    <citation type="journal article" date="2014" name="PLoS ONE">
        <title>Bmovo-1 Regulates Ovary Size in the Silkworm, Bombyx mori.</title>
        <authorList>
            <person name="Xue R."/>
            <person name="Hu X."/>
            <person name="Cao G."/>
            <person name="Huang M."/>
            <person name="Xue G."/>
            <person name="Qian Y."/>
            <person name="Song Z."/>
            <person name="Gong C."/>
        </authorList>
    </citation>
    <scope>NUCLEOTIDE SEQUENCE</scope>
    <source>
        <strain evidence="7">Dazao</strain>
        <tissue evidence="7">Gonad</tissue>
    </source>
</reference>
<dbReference type="PANTHER" id="PTHR10032">
    <property type="entry name" value="ZINC FINGER PROTEIN WITH KRAB AND SCAN DOMAINS"/>
    <property type="match status" value="1"/>
</dbReference>
<gene>
    <name evidence="7" type="primary">OVO</name>
</gene>
<dbReference type="GO" id="GO:0000981">
    <property type="term" value="F:DNA-binding transcription factor activity, RNA polymerase II-specific"/>
    <property type="evidence" value="ECO:0007669"/>
    <property type="project" value="TreeGrafter"/>
</dbReference>
<dbReference type="EMBL" id="JQ665224">
    <property type="protein sequence ID" value="AFI61405.1"/>
    <property type="molecule type" value="mRNA"/>
</dbReference>
<evidence type="ECO:0000256" key="1">
    <source>
        <dbReference type="ARBA" id="ARBA00004123"/>
    </source>
</evidence>
<keyword evidence="4" id="KW-0863">Zinc-finger</keyword>
<dbReference type="FunFam" id="3.30.160.60:FF:000452">
    <property type="entry name" value="Transcription factor Ovo-like 2"/>
    <property type="match status" value="1"/>
</dbReference>
<accession>I1W5G9</accession>
<dbReference type="AlphaFoldDB" id="I1W5G9"/>
<keyword evidence="2" id="KW-0479">Metal-binding</keyword>
<keyword evidence="3" id="KW-0677">Repeat</keyword>
<dbReference type="PANTHER" id="PTHR10032:SF271">
    <property type="entry name" value="RH12261P-RELATED"/>
    <property type="match status" value="1"/>
</dbReference>
<evidence type="ECO:0000256" key="4">
    <source>
        <dbReference type="ARBA" id="ARBA00022771"/>
    </source>
</evidence>
<sequence length="165" mass="18848">MSSNWTAGSQDCSPARLTRSVPILRLTMAPYRSDEGCVRAVSKNIRTTKSVFYGRRDSKLVCVESRPAASARTITGPQRCSLESHCLKVHGVQHTYAYKERRTKMYVCEECGHTTSEPEEHYMHLKKQHPYSPALLKFYDKRHFKFTNAAFANQLLGQLPMPVHN</sequence>
<protein>
    <submittedName>
        <fullName evidence="7">OVO protein</fullName>
    </submittedName>
</protein>
<proteinExistence type="evidence at transcript level"/>
<dbReference type="GO" id="GO:0005634">
    <property type="term" value="C:nucleus"/>
    <property type="evidence" value="ECO:0007669"/>
    <property type="project" value="UniProtKB-SubCell"/>
</dbReference>
<evidence type="ECO:0000256" key="3">
    <source>
        <dbReference type="ARBA" id="ARBA00022737"/>
    </source>
</evidence>
<organism evidence="7">
    <name type="scientific">Bombyx mori</name>
    <name type="common">Silk moth</name>
    <dbReference type="NCBI Taxonomy" id="7091"/>
    <lineage>
        <taxon>Eukaryota</taxon>
        <taxon>Metazoa</taxon>
        <taxon>Ecdysozoa</taxon>
        <taxon>Arthropoda</taxon>
        <taxon>Hexapoda</taxon>
        <taxon>Insecta</taxon>
        <taxon>Pterygota</taxon>
        <taxon>Neoptera</taxon>
        <taxon>Endopterygota</taxon>
        <taxon>Lepidoptera</taxon>
        <taxon>Glossata</taxon>
        <taxon>Ditrysia</taxon>
        <taxon>Bombycoidea</taxon>
        <taxon>Bombycidae</taxon>
        <taxon>Bombycinae</taxon>
        <taxon>Bombyx</taxon>
    </lineage>
</organism>